<evidence type="ECO:0000313" key="4">
    <source>
        <dbReference type="Proteomes" id="UP000813385"/>
    </source>
</evidence>
<feature type="compositionally biased region" description="Acidic residues" evidence="1">
    <location>
        <begin position="156"/>
        <end position="165"/>
    </location>
</feature>
<keyword evidence="2" id="KW-0472">Membrane</keyword>
<evidence type="ECO:0008006" key="5">
    <source>
        <dbReference type="Google" id="ProtNLM"/>
    </source>
</evidence>
<keyword evidence="4" id="KW-1185">Reference proteome</keyword>
<gene>
    <name evidence="3" type="ORF">B0T11DRAFT_297365</name>
</gene>
<dbReference type="AlphaFoldDB" id="A0A8K0X3X6"/>
<sequence length="262" mass="28552">MAPMSFTSAILPREEEAKEELSDSALKEKALLIGFVVGLSMLCVIIMATSVAKHFHPAKRDAAKTAAAQKRREAAYIESLKTEIRTLREHANLCECNAPRFNLDSPRQRRLRQLAASAGTLREVNIYTRHLPAHLSHAEQDASLRRPQAEPVFVVGDDEASDSESDVPLPTRFRGSGSITPTRGRTGDDEASDTESDIPLPTRFRGSGSITPTRGRSPYPAGNFMFQAAAEDGPSRLETPPPPYWDGMVQSGANNSPGRTLA</sequence>
<keyword evidence="2" id="KW-1133">Transmembrane helix</keyword>
<name>A0A8K0X3X6_9PEZI</name>
<accession>A0A8K0X3X6</accession>
<evidence type="ECO:0000256" key="1">
    <source>
        <dbReference type="SAM" id="MobiDB-lite"/>
    </source>
</evidence>
<comment type="caution">
    <text evidence="3">The sequence shown here is derived from an EMBL/GenBank/DDBJ whole genome shotgun (WGS) entry which is preliminary data.</text>
</comment>
<feature type="compositionally biased region" description="Polar residues" evidence="1">
    <location>
        <begin position="251"/>
        <end position="262"/>
    </location>
</feature>
<proteinExistence type="predicted"/>
<reference evidence="3" key="1">
    <citation type="journal article" date="2021" name="Nat. Commun.">
        <title>Genetic determinants of endophytism in the Arabidopsis root mycobiome.</title>
        <authorList>
            <person name="Mesny F."/>
            <person name="Miyauchi S."/>
            <person name="Thiergart T."/>
            <person name="Pickel B."/>
            <person name="Atanasova L."/>
            <person name="Karlsson M."/>
            <person name="Huettel B."/>
            <person name="Barry K.W."/>
            <person name="Haridas S."/>
            <person name="Chen C."/>
            <person name="Bauer D."/>
            <person name="Andreopoulos W."/>
            <person name="Pangilinan J."/>
            <person name="LaButti K."/>
            <person name="Riley R."/>
            <person name="Lipzen A."/>
            <person name="Clum A."/>
            <person name="Drula E."/>
            <person name="Henrissat B."/>
            <person name="Kohler A."/>
            <person name="Grigoriev I.V."/>
            <person name="Martin F.M."/>
            <person name="Hacquard S."/>
        </authorList>
    </citation>
    <scope>NUCLEOTIDE SEQUENCE</scope>
    <source>
        <strain evidence="3">MPI-CAGE-AT-0016</strain>
    </source>
</reference>
<organism evidence="3 4">
    <name type="scientific">Plectosphaerella cucumerina</name>
    <dbReference type="NCBI Taxonomy" id="40658"/>
    <lineage>
        <taxon>Eukaryota</taxon>
        <taxon>Fungi</taxon>
        <taxon>Dikarya</taxon>
        <taxon>Ascomycota</taxon>
        <taxon>Pezizomycotina</taxon>
        <taxon>Sordariomycetes</taxon>
        <taxon>Hypocreomycetidae</taxon>
        <taxon>Glomerellales</taxon>
        <taxon>Plectosphaerellaceae</taxon>
        <taxon>Plectosphaerella</taxon>
    </lineage>
</organism>
<dbReference type="Proteomes" id="UP000813385">
    <property type="component" value="Unassembled WGS sequence"/>
</dbReference>
<keyword evidence="2" id="KW-0812">Transmembrane</keyword>
<evidence type="ECO:0000256" key="2">
    <source>
        <dbReference type="SAM" id="Phobius"/>
    </source>
</evidence>
<feature type="region of interest" description="Disordered" evidence="1">
    <location>
        <begin position="155"/>
        <end position="262"/>
    </location>
</feature>
<protein>
    <recommendedName>
        <fullName evidence="5">Transmembrane protein</fullName>
    </recommendedName>
</protein>
<evidence type="ECO:0000313" key="3">
    <source>
        <dbReference type="EMBL" id="KAH7361843.1"/>
    </source>
</evidence>
<dbReference type="EMBL" id="JAGPXD010000003">
    <property type="protein sequence ID" value="KAH7361843.1"/>
    <property type="molecule type" value="Genomic_DNA"/>
</dbReference>
<feature type="transmembrane region" description="Helical" evidence="2">
    <location>
        <begin position="30"/>
        <end position="52"/>
    </location>
</feature>